<dbReference type="SUPFAM" id="SSF54593">
    <property type="entry name" value="Glyoxalase/Bleomycin resistance protein/Dihydroxybiphenyl dioxygenase"/>
    <property type="match status" value="1"/>
</dbReference>
<proteinExistence type="predicted"/>
<evidence type="ECO:0000313" key="3">
    <source>
        <dbReference type="Proteomes" id="UP000295727"/>
    </source>
</evidence>
<gene>
    <name evidence="2" type="ORF">E1956_30895</name>
</gene>
<feature type="domain" description="VOC" evidence="1">
    <location>
        <begin position="196"/>
        <end position="319"/>
    </location>
</feature>
<dbReference type="Proteomes" id="UP000295727">
    <property type="component" value="Chromosome 3"/>
</dbReference>
<reference evidence="2 3" key="1">
    <citation type="submission" date="2019-03" db="EMBL/GenBank/DDBJ databases">
        <title>Paraburkholderia sp. 7MH5, isolated from subtropical forest soil.</title>
        <authorList>
            <person name="Gao Z.-H."/>
            <person name="Qiu L.-H."/>
        </authorList>
    </citation>
    <scope>NUCLEOTIDE SEQUENCE [LARGE SCALE GENOMIC DNA]</scope>
    <source>
        <strain evidence="2 3">7MH5</strain>
    </source>
</reference>
<dbReference type="PROSITE" id="PS51819">
    <property type="entry name" value="VOC"/>
    <property type="match status" value="2"/>
</dbReference>
<organism evidence="2 3">
    <name type="scientific">Paraburkholderia pallida</name>
    <dbReference type="NCBI Taxonomy" id="2547399"/>
    <lineage>
        <taxon>Bacteria</taxon>
        <taxon>Pseudomonadati</taxon>
        <taxon>Pseudomonadota</taxon>
        <taxon>Betaproteobacteria</taxon>
        <taxon>Burkholderiales</taxon>
        <taxon>Burkholderiaceae</taxon>
        <taxon>Paraburkholderia</taxon>
    </lineage>
</organism>
<dbReference type="Pfam" id="PF00903">
    <property type="entry name" value="Glyoxalase"/>
    <property type="match status" value="1"/>
</dbReference>
<name>A0A4P7D440_9BURK</name>
<dbReference type="AlphaFoldDB" id="A0A4P7D440"/>
<dbReference type="KEGG" id="ppai:E1956_30895"/>
<dbReference type="EMBL" id="CP038150">
    <property type="protein sequence ID" value="QBR01580.1"/>
    <property type="molecule type" value="Genomic_DNA"/>
</dbReference>
<accession>A0A4P7D440</accession>
<protein>
    <submittedName>
        <fullName evidence="2">Glyoxalase</fullName>
    </submittedName>
</protein>
<dbReference type="InterPro" id="IPR037523">
    <property type="entry name" value="VOC_core"/>
</dbReference>
<dbReference type="Gene3D" id="3.10.180.10">
    <property type="entry name" value="2,3-Dihydroxybiphenyl 1,2-Dioxygenase, domain 1"/>
    <property type="match status" value="2"/>
</dbReference>
<sequence length="380" mass="42370">MAWRCHALGSVCRHRSSSRSVIMEDHASSDEKGDLRPIERPEPIVRANAVAHVVFERSDVNKMGQFLEDFGFKPCEGTSGATRFFRGYGTFPYCVELIPGERDAFVGFALAASRAEDLQTLADAEGVEIEPCDGPGGGKRVRLTDPDGRRVDFIHGFSAAQRMETRADLVAINTPMDKRRIDAPIRTPVQPAPVFRIGHVVLQTPDFDATAGWYMRRFGFIPSDVQLLPDGSPVLGFFRFNRGAEPADHHSLAILEGPAPALLHISTETFDIEAVGQGHQYLRAQGWTPHWGIGRHKLGSQVFDYWKDSVGDEWEHYADGDVMTDQYPTGYHPLERGSLWSWGDDLPDSMRPSQPAPADAPPRVKAFLEALLKQPRPWLR</sequence>
<feature type="domain" description="VOC" evidence="1">
    <location>
        <begin position="49"/>
        <end position="156"/>
    </location>
</feature>
<dbReference type="OrthoDB" id="8676366at2"/>
<evidence type="ECO:0000313" key="2">
    <source>
        <dbReference type="EMBL" id="QBR01580.1"/>
    </source>
</evidence>
<dbReference type="InterPro" id="IPR004360">
    <property type="entry name" value="Glyas_Fos-R_dOase_dom"/>
</dbReference>
<evidence type="ECO:0000259" key="1">
    <source>
        <dbReference type="PROSITE" id="PS51819"/>
    </source>
</evidence>
<keyword evidence="3" id="KW-1185">Reference proteome</keyword>
<dbReference type="InterPro" id="IPR029068">
    <property type="entry name" value="Glyas_Bleomycin-R_OHBP_Dase"/>
</dbReference>